<dbReference type="Pfam" id="PF25788">
    <property type="entry name" value="Ig_Rha78A_N"/>
    <property type="match status" value="1"/>
</dbReference>
<dbReference type="Gene3D" id="1.50.10.10">
    <property type="match status" value="1"/>
</dbReference>
<dbReference type="GO" id="GO:0030596">
    <property type="term" value="F:alpha-L-rhamnosidase activity"/>
    <property type="evidence" value="ECO:0007669"/>
    <property type="project" value="UniProtKB-EC"/>
</dbReference>
<dbReference type="InterPro" id="IPR035398">
    <property type="entry name" value="Bac_rhamnosid_C"/>
</dbReference>
<feature type="domain" description="Alpha-L-rhamnosidase concanavalin-like" evidence="4">
    <location>
        <begin position="337"/>
        <end position="422"/>
    </location>
</feature>
<evidence type="ECO:0000259" key="6">
    <source>
        <dbReference type="Pfam" id="PF17389"/>
    </source>
</evidence>
<dbReference type="Gene3D" id="2.60.120.260">
    <property type="entry name" value="Galactose-binding domain-like"/>
    <property type="match status" value="2"/>
</dbReference>
<comment type="catalytic activity">
    <reaction evidence="1">
        <text>Hydrolysis of terminal non-reducing alpha-L-rhamnose residues in alpha-L-rhamnosides.</text>
        <dbReference type="EC" id="3.2.1.40"/>
    </reaction>
</comment>
<evidence type="ECO:0000256" key="3">
    <source>
        <dbReference type="ARBA" id="ARBA00022801"/>
    </source>
</evidence>
<evidence type="ECO:0000256" key="1">
    <source>
        <dbReference type="ARBA" id="ARBA00001445"/>
    </source>
</evidence>
<dbReference type="Pfam" id="PF08531">
    <property type="entry name" value="Bac_rhamnosid_N"/>
    <property type="match status" value="1"/>
</dbReference>
<dbReference type="InterPro" id="IPR012341">
    <property type="entry name" value="6hp_glycosidase-like_sf"/>
</dbReference>
<feature type="domain" description="Alpha-L-rhamnosidase six-hairpin glycosidase" evidence="6">
    <location>
        <begin position="438"/>
        <end position="782"/>
    </location>
</feature>
<dbReference type="GO" id="GO:0005975">
    <property type="term" value="P:carbohydrate metabolic process"/>
    <property type="evidence" value="ECO:0007669"/>
    <property type="project" value="InterPro"/>
</dbReference>
<accession>A0A8H5DYC6</accession>
<dbReference type="EMBL" id="JABEVY010000251">
    <property type="protein sequence ID" value="KAF5240365.1"/>
    <property type="molecule type" value="Genomic_DNA"/>
</dbReference>
<evidence type="ECO:0000259" key="7">
    <source>
        <dbReference type="Pfam" id="PF17390"/>
    </source>
</evidence>
<sequence>MVNTTKICAVRFEHYPPNGAIGVHEVMPRISWQLSHAPRSFQQAEYEIETRVKNHGKPELLEITRRVSSEMQLVPWPSTRALESRDHCSVRVRVRGEKDNSFCEWSESVSLELGLLEPGDWKSDFISGPWSDVDPQTPQPEDLFRKPFATTRTVSTARLYITARGVYEAEINGVRVGDYFLAPGWHEYDHQLQYQTYDVTKLVTDEPGTNCIGIHVAEGWFRGRLGWGGGRRNIWGQQTAVLAQLELHYDDGSSQTVCTDETWLVAHGPILKAELYDGEVFDATAEIKDWTKPSFALDLASWTKARVVTSVKKSRLQSGTKEPTRRLVTLTPSRMIKTPGGKLILDFGQNLVGYLRIRNIQTTRGTHLILKHAEVLDQGELGTRPLRDCRAQDTYIASGNGIESYEPRFTFHGFRYAQIDASTPLIGFDPLRDVSAIRLNKLYQNTKWSIRGNFLSIPTDCPQRDERLGWTGDLAVFSSTATLFYDCFGILQDWLDDLAFGQRVQGDVPPIIVPNVIPHVDENNNPWPAAIWSDVTILTPQALFDETNDKRILERQYESMTSYLAIIPLGEGNDAYLWDPRRFQFGDWLDPNAPPEHPQKALTEPALVANAFLIKSLELVSNIAASLGHCQDQSKYENWCKEARQAFADKFIVSDGRLVSDTQTAYALGICFKLFRSADETQRGGQRLSQIVAESSYKIGTGFAGTPYVCEALVQTGHAGAAYAMLCNEQCPSWLYPITMGATTIWERWDSLRPDGSVNPGEMTSFNHYAFGSISKFLVERVAGLVRVSPGWKRARVQPILCPGITTASASHSTRYGTVSCRWSLAIAEDMVELTIEVVVPPATTMEVIMPGSTAILEVLESGISRFTKSLPYKDYEEAMEISR</sequence>
<comment type="caution">
    <text evidence="8">The sequence shown here is derived from an EMBL/GenBank/DDBJ whole genome shotgun (WGS) entry which is preliminary data.</text>
</comment>
<evidence type="ECO:0000313" key="8">
    <source>
        <dbReference type="EMBL" id="KAF5240365.1"/>
    </source>
</evidence>
<dbReference type="InterPro" id="IPR013783">
    <property type="entry name" value="Ig-like_fold"/>
</dbReference>
<keyword evidence="3" id="KW-0378">Hydrolase</keyword>
<dbReference type="PIRSF" id="PIRSF010631">
    <property type="entry name" value="A-rhamnsds"/>
    <property type="match status" value="1"/>
</dbReference>
<protein>
    <recommendedName>
        <fullName evidence="2">alpha-L-rhamnosidase</fullName>
        <ecNumber evidence="2">3.2.1.40</ecNumber>
    </recommendedName>
</protein>
<dbReference type="AlphaFoldDB" id="A0A8H5DYC6"/>
<dbReference type="InterPro" id="IPR016007">
    <property type="entry name" value="Alpha_rhamnosid"/>
</dbReference>
<dbReference type="EC" id="3.2.1.40" evidence="2"/>
<dbReference type="InterPro" id="IPR008928">
    <property type="entry name" value="6-hairpin_glycosidase_sf"/>
</dbReference>
<reference evidence="8 9" key="1">
    <citation type="journal article" date="2020" name="BMC Genomics">
        <title>Correction to: Identification and distribution of gene clusters required for synthesis of sphingolipid metabolism inhibitors in diverse species of the filamentous fungus Fusarium.</title>
        <authorList>
            <person name="Kim H.S."/>
            <person name="Lohmar J.M."/>
            <person name="Busman M."/>
            <person name="Brown D.W."/>
            <person name="Naumann T.A."/>
            <person name="Divon H.H."/>
            <person name="Lysoe E."/>
            <person name="Uhlig S."/>
            <person name="Proctor R.H."/>
        </authorList>
    </citation>
    <scope>NUCLEOTIDE SEQUENCE [LARGE SCALE GENOMIC DNA]</scope>
    <source>
        <strain evidence="8 9">NRRL 25214</strain>
    </source>
</reference>
<feature type="domain" description="Bacterial alpha-L-rhamnosidase N-terminal" evidence="5">
    <location>
        <begin position="153"/>
        <end position="325"/>
    </location>
</feature>
<dbReference type="Gene3D" id="2.60.40.10">
    <property type="entry name" value="Immunoglobulins"/>
    <property type="match status" value="1"/>
</dbReference>
<gene>
    <name evidence="8" type="ORF">FANTH_9625</name>
</gene>
<evidence type="ECO:0000259" key="4">
    <source>
        <dbReference type="Pfam" id="PF05592"/>
    </source>
</evidence>
<keyword evidence="9" id="KW-1185">Reference proteome</keyword>
<dbReference type="SUPFAM" id="SSF48208">
    <property type="entry name" value="Six-hairpin glycosidases"/>
    <property type="match status" value="1"/>
</dbReference>
<evidence type="ECO:0000313" key="9">
    <source>
        <dbReference type="Proteomes" id="UP000573603"/>
    </source>
</evidence>
<dbReference type="Pfam" id="PF17390">
    <property type="entry name" value="Bac_rhamnosid_C"/>
    <property type="match status" value="1"/>
</dbReference>
<dbReference type="Pfam" id="PF05592">
    <property type="entry name" value="Bac_rhamnosid"/>
    <property type="match status" value="1"/>
</dbReference>
<dbReference type="Gene3D" id="2.60.420.10">
    <property type="entry name" value="Maltose phosphorylase, domain 3"/>
    <property type="match status" value="1"/>
</dbReference>
<dbReference type="Proteomes" id="UP000573603">
    <property type="component" value="Unassembled WGS sequence"/>
</dbReference>
<feature type="domain" description="Alpha-L-rhamnosidase C-terminal" evidence="7">
    <location>
        <begin position="784"/>
        <end position="860"/>
    </location>
</feature>
<organism evidence="8 9">
    <name type="scientific">Fusarium anthophilum</name>
    <dbReference type="NCBI Taxonomy" id="48485"/>
    <lineage>
        <taxon>Eukaryota</taxon>
        <taxon>Fungi</taxon>
        <taxon>Dikarya</taxon>
        <taxon>Ascomycota</taxon>
        <taxon>Pezizomycotina</taxon>
        <taxon>Sordariomycetes</taxon>
        <taxon>Hypocreomycetidae</taxon>
        <taxon>Hypocreales</taxon>
        <taxon>Nectriaceae</taxon>
        <taxon>Fusarium</taxon>
        <taxon>Fusarium fujikuroi species complex</taxon>
    </lineage>
</organism>
<dbReference type="InterPro" id="IPR035396">
    <property type="entry name" value="Bac_rhamnosid6H"/>
</dbReference>
<dbReference type="InterPro" id="IPR013737">
    <property type="entry name" value="Bac_rhamnosid_N"/>
</dbReference>
<dbReference type="Pfam" id="PF17389">
    <property type="entry name" value="Bac_rhamnosid6H"/>
    <property type="match status" value="1"/>
</dbReference>
<evidence type="ECO:0000259" key="5">
    <source>
        <dbReference type="Pfam" id="PF08531"/>
    </source>
</evidence>
<dbReference type="InterPro" id="IPR008902">
    <property type="entry name" value="Rhamnosid_concanavalin"/>
</dbReference>
<proteinExistence type="predicted"/>
<evidence type="ECO:0000256" key="2">
    <source>
        <dbReference type="ARBA" id="ARBA00012652"/>
    </source>
</evidence>
<dbReference type="PANTHER" id="PTHR33307:SF6">
    <property type="entry name" value="ALPHA-RHAMNOSIDASE (EUROFUNG)-RELATED"/>
    <property type="match status" value="1"/>
</dbReference>
<name>A0A8H5DYC6_9HYPO</name>
<dbReference type="PANTHER" id="PTHR33307">
    <property type="entry name" value="ALPHA-RHAMNOSIDASE (EUROFUNG)"/>
    <property type="match status" value="1"/>
</dbReference>